<evidence type="ECO:0000256" key="8">
    <source>
        <dbReference type="ARBA" id="ARBA00022741"/>
    </source>
</evidence>
<evidence type="ECO:0000256" key="2">
    <source>
        <dbReference type="ARBA" id="ARBA00004651"/>
    </source>
</evidence>
<dbReference type="SUPFAM" id="SSF47384">
    <property type="entry name" value="Homodimeric domain of signal transducing histidine kinase"/>
    <property type="match status" value="1"/>
</dbReference>
<dbReference type="SUPFAM" id="SSF55874">
    <property type="entry name" value="ATPase domain of HSP90 chaperone/DNA topoisomerase II/histidine kinase"/>
    <property type="match status" value="1"/>
</dbReference>
<comment type="catalytic activity">
    <reaction evidence="1">
        <text>ATP + protein L-histidine = ADP + protein N-phospho-L-histidine.</text>
        <dbReference type="EC" id="2.7.13.3"/>
    </reaction>
</comment>
<keyword evidence="9" id="KW-0418">Kinase</keyword>
<dbReference type="EMBL" id="JBHRYJ010000006">
    <property type="protein sequence ID" value="MFC3677942.1"/>
    <property type="molecule type" value="Genomic_DNA"/>
</dbReference>
<dbReference type="PRINTS" id="PR00344">
    <property type="entry name" value="BCTRLSENSOR"/>
</dbReference>
<accession>A0ABV7VLJ3</accession>
<dbReference type="Pfam" id="PF00512">
    <property type="entry name" value="HisKA"/>
    <property type="match status" value="1"/>
</dbReference>
<dbReference type="PIRSF" id="PIRSF036431">
    <property type="entry name" value="STHK_DctB"/>
    <property type="match status" value="1"/>
</dbReference>
<dbReference type="SUPFAM" id="SSF103190">
    <property type="entry name" value="Sensory domain-like"/>
    <property type="match status" value="1"/>
</dbReference>
<dbReference type="Gene3D" id="1.10.287.130">
    <property type="match status" value="1"/>
</dbReference>
<dbReference type="RefSeq" id="WP_379729563.1">
    <property type="nucleotide sequence ID" value="NZ_JBHRYJ010000006.1"/>
</dbReference>
<dbReference type="CDD" id="cd12914">
    <property type="entry name" value="PDC1_DGC_like"/>
    <property type="match status" value="1"/>
</dbReference>
<dbReference type="EC" id="2.7.13.3" evidence="3"/>
<keyword evidence="10 17" id="KW-0067">ATP-binding</keyword>
<keyword evidence="12" id="KW-0902">Two-component regulatory system</keyword>
<evidence type="ECO:0000256" key="11">
    <source>
        <dbReference type="ARBA" id="ARBA00022989"/>
    </source>
</evidence>
<proteinExistence type="predicted"/>
<dbReference type="PANTHER" id="PTHR43065">
    <property type="entry name" value="SENSOR HISTIDINE KINASE"/>
    <property type="match status" value="1"/>
</dbReference>
<dbReference type="InterPro" id="IPR036890">
    <property type="entry name" value="HATPase_C_sf"/>
</dbReference>
<sequence length="617" mass="68233">MTAQFPSLSMPLMLTPPRRRLLGFAAVFLALSLLLAWWAGSLLRQSGMEDIEGRGRQRLGLYLSSFRNHLEKYEYLPGVLAQDRDVRALLRHPDDPQLIQNVNARLQRLNAAARTSVLYVMSLDGTTRAASNWSEPTSFVGQNYSFRPYFQNALAHGRGRFFAIGATTGQPAFFFAEAVEDGGEPIGTVVVRLDIEPLQREWEQAGESVLLVDEFGVVFLSSRPAWRFTALRPLDAAARKTLEDTRKYTGLDLRPLPLHGAGHWNGASLVALAGRDYLRQDQPLPGYHWQMIYLSDTAPAANQGRQAVFATLAICALLALTFLFLRQYRLRQQAREAMAATLRRARDELELRVAERTADLQKQIIERERAESILREAQDELVQAGKLAALGQMSAAIAHEINQPLTAISTYAAASKVHVSRGDLASVTGNLSMIEDLTRRMAEISRHLKVFARKSVADRKPVLLRTVLRRAIMLLDSRLRLESVDVRIDVPETATVAADDIRIEQVLINLLRNACDAMVDGPVRRLDIAATEQDGGWALRIADTGIGISPEHMPHLFDPFFTTKQKAEGLGLGLAISHGIVRDFGGTLVADNAPQGGAVFTLWLPAPSPDAATGDRE</sequence>
<keyword evidence="7 15" id="KW-0812">Transmembrane</keyword>
<keyword evidence="5" id="KW-0597">Phosphoprotein</keyword>
<evidence type="ECO:0000256" key="14">
    <source>
        <dbReference type="SAM" id="Coils"/>
    </source>
</evidence>
<evidence type="ECO:0000256" key="3">
    <source>
        <dbReference type="ARBA" id="ARBA00012438"/>
    </source>
</evidence>
<dbReference type="InterPro" id="IPR036097">
    <property type="entry name" value="HisK_dim/P_sf"/>
</dbReference>
<dbReference type="InterPro" id="IPR029151">
    <property type="entry name" value="Sensor-like_sf"/>
</dbReference>
<dbReference type="Proteomes" id="UP001595711">
    <property type="component" value="Unassembled WGS sequence"/>
</dbReference>
<evidence type="ECO:0000256" key="4">
    <source>
        <dbReference type="ARBA" id="ARBA00022475"/>
    </source>
</evidence>
<dbReference type="Gene3D" id="6.10.250.3020">
    <property type="match status" value="1"/>
</dbReference>
<feature type="domain" description="Histidine kinase" evidence="16">
    <location>
        <begin position="396"/>
        <end position="608"/>
    </location>
</feature>
<dbReference type="InterPro" id="IPR033479">
    <property type="entry name" value="dCache_1"/>
</dbReference>
<evidence type="ECO:0000256" key="10">
    <source>
        <dbReference type="ARBA" id="ARBA00022840"/>
    </source>
</evidence>
<dbReference type="InterPro" id="IPR017055">
    <property type="entry name" value="Sig_transdc_His_kinase_DctB"/>
</dbReference>
<evidence type="ECO:0000256" key="13">
    <source>
        <dbReference type="ARBA" id="ARBA00023136"/>
    </source>
</evidence>
<keyword evidence="6" id="KW-0808">Transferase</keyword>
<dbReference type="SMART" id="SM00387">
    <property type="entry name" value="HATPase_c"/>
    <property type="match status" value="1"/>
</dbReference>
<dbReference type="PROSITE" id="PS50109">
    <property type="entry name" value="HIS_KIN"/>
    <property type="match status" value="1"/>
</dbReference>
<dbReference type="SMART" id="SM00388">
    <property type="entry name" value="HisKA"/>
    <property type="match status" value="1"/>
</dbReference>
<keyword evidence="18" id="KW-1185">Reference proteome</keyword>
<dbReference type="Gene3D" id="3.30.450.20">
    <property type="entry name" value="PAS domain"/>
    <property type="match status" value="2"/>
</dbReference>
<keyword evidence="4" id="KW-1003">Cell membrane</keyword>
<evidence type="ECO:0000256" key="7">
    <source>
        <dbReference type="ARBA" id="ARBA00022692"/>
    </source>
</evidence>
<keyword evidence="8" id="KW-0547">Nucleotide-binding</keyword>
<dbReference type="InterPro" id="IPR003661">
    <property type="entry name" value="HisK_dim/P_dom"/>
</dbReference>
<evidence type="ECO:0000313" key="17">
    <source>
        <dbReference type="EMBL" id="MFC3677942.1"/>
    </source>
</evidence>
<evidence type="ECO:0000259" key="16">
    <source>
        <dbReference type="PROSITE" id="PS50109"/>
    </source>
</evidence>
<evidence type="ECO:0000256" key="6">
    <source>
        <dbReference type="ARBA" id="ARBA00022679"/>
    </source>
</evidence>
<organism evidence="17 18">
    <name type="scientific">Ferrovibrio xuzhouensis</name>
    <dbReference type="NCBI Taxonomy" id="1576914"/>
    <lineage>
        <taxon>Bacteria</taxon>
        <taxon>Pseudomonadati</taxon>
        <taxon>Pseudomonadota</taxon>
        <taxon>Alphaproteobacteria</taxon>
        <taxon>Rhodospirillales</taxon>
        <taxon>Rhodospirillaceae</taxon>
        <taxon>Ferrovibrio</taxon>
    </lineage>
</organism>
<evidence type="ECO:0000256" key="15">
    <source>
        <dbReference type="SAM" id="Phobius"/>
    </source>
</evidence>
<name>A0ABV7VLJ3_9PROT</name>
<reference evidence="18" key="1">
    <citation type="journal article" date="2019" name="Int. J. Syst. Evol. Microbiol.">
        <title>The Global Catalogue of Microorganisms (GCM) 10K type strain sequencing project: providing services to taxonomists for standard genome sequencing and annotation.</title>
        <authorList>
            <consortium name="The Broad Institute Genomics Platform"/>
            <consortium name="The Broad Institute Genome Sequencing Center for Infectious Disease"/>
            <person name="Wu L."/>
            <person name="Ma J."/>
        </authorList>
    </citation>
    <scope>NUCLEOTIDE SEQUENCE [LARGE SCALE GENOMIC DNA]</scope>
    <source>
        <strain evidence="18">KCTC 42182</strain>
    </source>
</reference>
<evidence type="ECO:0000256" key="12">
    <source>
        <dbReference type="ARBA" id="ARBA00023012"/>
    </source>
</evidence>
<comment type="subcellular location">
    <subcellularLocation>
        <location evidence="2">Cell membrane</location>
        <topology evidence="2">Multi-pass membrane protein</topology>
    </subcellularLocation>
</comment>
<dbReference type="InterPro" id="IPR004358">
    <property type="entry name" value="Sig_transdc_His_kin-like_C"/>
</dbReference>
<evidence type="ECO:0000256" key="5">
    <source>
        <dbReference type="ARBA" id="ARBA00022553"/>
    </source>
</evidence>
<dbReference type="PANTHER" id="PTHR43065:SF46">
    <property type="entry name" value="C4-DICARBOXYLATE TRANSPORT SENSOR PROTEIN DCTB"/>
    <property type="match status" value="1"/>
</dbReference>
<dbReference type="InterPro" id="IPR003594">
    <property type="entry name" value="HATPase_dom"/>
</dbReference>
<evidence type="ECO:0000256" key="1">
    <source>
        <dbReference type="ARBA" id="ARBA00000085"/>
    </source>
</evidence>
<dbReference type="InterPro" id="IPR005467">
    <property type="entry name" value="His_kinase_dom"/>
</dbReference>
<dbReference type="Pfam" id="PF02518">
    <property type="entry name" value="HATPase_c"/>
    <property type="match status" value="1"/>
</dbReference>
<dbReference type="GO" id="GO:0005524">
    <property type="term" value="F:ATP binding"/>
    <property type="evidence" value="ECO:0007669"/>
    <property type="project" value="UniProtKB-KW"/>
</dbReference>
<dbReference type="Gene3D" id="3.30.565.10">
    <property type="entry name" value="Histidine kinase-like ATPase, C-terminal domain"/>
    <property type="match status" value="1"/>
</dbReference>
<feature type="transmembrane region" description="Helical" evidence="15">
    <location>
        <begin position="307"/>
        <end position="325"/>
    </location>
</feature>
<dbReference type="CDD" id="cd00082">
    <property type="entry name" value="HisKA"/>
    <property type="match status" value="1"/>
</dbReference>
<evidence type="ECO:0000313" key="18">
    <source>
        <dbReference type="Proteomes" id="UP001595711"/>
    </source>
</evidence>
<protein>
    <recommendedName>
        <fullName evidence="3">histidine kinase</fullName>
        <ecNumber evidence="3">2.7.13.3</ecNumber>
    </recommendedName>
</protein>
<dbReference type="Pfam" id="PF02743">
    <property type="entry name" value="dCache_1"/>
    <property type="match status" value="1"/>
</dbReference>
<evidence type="ECO:0000256" key="9">
    <source>
        <dbReference type="ARBA" id="ARBA00022777"/>
    </source>
</evidence>
<keyword evidence="14" id="KW-0175">Coiled coil</keyword>
<keyword evidence="11 15" id="KW-1133">Transmembrane helix</keyword>
<gene>
    <name evidence="17" type="ORF">ACFOOQ_20485</name>
</gene>
<keyword evidence="13 15" id="KW-0472">Membrane</keyword>
<comment type="caution">
    <text evidence="17">The sequence shown here is derived from an EMBL/GenBank/DDBJ whole genome shotgun (WGS) entry which is preliminary data.</text>
</comment>
<feature type="coiled-coil region" evidence="14">
    <location>
        <begin position="360"/>
        <end position="387"/>
    </location>
</feature>